<evidence type="ECO:0000256" key="1">
    <source>
        <dbReference type="SAM" id="MobiDB-lite"/>
    </source>
</evidence>
<keyword evidence="3" id="KW-1185">Reference proteome</keyword>
<dbReference type="AlphaFoldDB" id="A0A2G8RZN0"/>
<feature type="compositionally biased region" description="Basic and acidic residues" evidence="1">
    <location>
        <begin position="120"/>
        <end position="137"/>
    </location>
</feature>
<comment type="caution">
    <text evidence="2">The sequence shown here is derived from an EMBL/GenBank/DDBJ whole genome shotgun (WGS) entry which is preliminary data.</text>
</comment>
<reference evidence="2 3" key="1">
    <citation type="journal article" date="2015" name="Sci. Rep.">
        <title>Chromosome-level genome map provides insights into diverse defense mechanisms in the medicinal fungus Ganoderma sinense.</title>
        <authorList>
            <person name="Zhu Y."/>
            <person name="Xu J."/>
            <person name="Sun C."/>
            <person name="Zhou S."/>
            <person name="Xu H."/>
            <person name="Nelson D.R."/>
            <person name="Qian J."/>
            <person name="Song J."/>
            <person name="Luo H."/>
            <person name="Xiang L."/>
            <person name="Li Y."/>
            <person name="Xu Z."/>
            <person name="Ji A."/>
            <person name="Wang L."/>
            <person name="Lu S."/>
            <person name="Hayward A."/>
            <person name="Sun W."/>
            <person name="Li X."/>
            <person name="Schwartz D.C."/>
            <person name="Wang Y."/>
            <person name="Chen S."/>
        </authorList>
    </citation>
    <scope>NUCLEOTIDE SEQUENCE [LARGE SCALE GENOMIC DNA]</scope>
    <source>
        <strain evidence="2 3">ZZ0214-1</strain>
    </source>
</reference>
<dbReference type="EMBL" id="AYKW01000034">
    <property type="protein sequence ID" value="PIL26972.1"/>
    <property type="molecule type" value="Genomic_DNA"/>
</dbReference>
<name>A0A2G8RZN0_9APHY</name>
<feature type="region of interest" description="Disordered" evidence="1">
    <location>
        <begin position="61"/>
        <end position="82"/>
    </location>
</feature>
<feature type="compositionally biased region" description="Polar residues" evidence="1">
    <location>
        <begin position="103"/>
        <end position="116"/>
    </location>
</feature>
<proteinExistence type="predicted"/>
<accession>A0A2G8RZN0</accession>
<dbReference type="Proteomes" id="UP000230002">
    <property type="component" value="Unassembled WGS sequence"/>
</dbReference>
<sequence length="137" mass="15041">MLISRFLLDLQEAYQRKVIFLGSEDRLHTSHSGSSHLSSVGFNAPALGALCATIELADSVWDQPDGDDEDAHAGLQQPDVYTPQKLGPLTVYYSPRSMTEMASHTNNATSCSSTSGRMAEWSRKPEVRCQRNGRPDA</sequence>
<feature type="region of interest" description="Disordered" evidence="1">
    <location>
        <begin position="103"/>
        <end position="137"/>
    </location>
</feature>
<evidence type="ECO:0000313" key="3">
    <source>
        <dbReference type="Proteomes" id="UP000230002"/>
    </source>
</evidence>
<protein>
    <submittedName>
        <fullName evidence="2">Uncharacterized protein</fullName>
    </submittedName>
</protein>
<organism evidence="2 3">
    <name type="scientific">Ganoderma sinense ZZ0214-1</name>
    <dbReference type="NCBI Taxonomy" id="1077348"/>
    <lineage>
        <taxon>Eukaryota</taxon>
        <taxon>Fungi</taxon>
        <taxon>Dikarya</taxon>
        <taxon>Basidiomycota</taxon>
        <taxon>Agaricomycotina</taxon>
        <taxon>Agaricomycetes</taxon>
        <taxon>Polyporales</taxon>
        <taxon>Polyporaceae</taxon>
        <taxon>Ganoderma</taxon>
    </lineage>
</organism>
<gene>
    <name evidence="2" type="ORF">GSI_10110</name>
</gene>
<evidence type="ECO:0000313" key="2">
    <source>
        <dbReference type="EMBL" id="PIL26972.1"/>
    </source>
</evidence>